<name>A0A2W1LB65_9BACL</name>
<evidence type="ECO:0000256" key="2">
    <source>
        <dbReference type="ARBA" id="ARBA00007118"/>
    </source>
</evidence>
<evidence type="ECO:0000313" key="9">
    <source>
        <dbReference type="EMBL" id="PZD96143.1"/>
    </source>
</evidence>
<dbReference type="OrthoDB" id="9804207at2"/>
<feature type="domain" description="Nitroreductase" evidence="8">
    <location>
        <begin position="6"/>
        <end position="164"/>
    </location>
</feature>
<dbReference type="Proteomes" id="UP000249522">
    <property type="component" value="Unassembled WGS sequence"/>
</dbReference>
<keyword evidence="4" id="KW-0288">FMN</keyword>
<dbReference type="Gene3D" id="3.40.109.10">
    <property type="entry name" value="NADH Oxidase"/>
    <property type="match status" value="1"/>
</dbReference>
<dbReference type="PANTHER" id="PTHR43821">
    <property type="entry name" value="NAD(P)H NITROREDUCTASE YDJA-RELATED"/>
    <property type="match status" value="1"/>
</dbReference>
<evidence type="ECO:0000256" key="7">
    <source>
        <dbReference type="ARBA" id="ARBA00023027"/>
    </source>
</evidence>
<evidence type="ECO:0000256" key="5">
    <source>
        <dbReference type="ARBA" id="ARBA00022857"/>
    </source>
</evidence>
<keyword evidence="3" id="KW-0285">Flavoprotein</keyword>
<evidence type="ECO:0000256" key="6">
    <source>
        <dbReference type="ARBA" id="ARBA00023002"/>
    </source>
</evidence>
<dbReference type="InterPro" id="IPR000415">
    <property type="entry name" value="Nitroreductase-like"/>
</dbReference>
<gene>
    <name evidence="9" type="ORF">DNH61_09550</name>
</gene>
<dbReference type="InterPro" id="IPR052530">
    <property type="entry name" value="NAD(P)H_nitroreductase"/>
</dbReference>
<evidence type="ECO:0000256" key="1">
    <source>
        <dbReference type="ARBA" id="ARBA00001917"/>
    </source>
</evidence>
<dbReference type="RefSeq" id="WP_111146431.1">
    <property type="nucleotide sequence ID" value="NZ_QKRB01000042.1"/>
</dbReference>
<proteinExistence type="inferred from homology"/>
<keyword evidence="10" id="KW-1185">Reference proteome</keyword>
<accession>A0A2W1LB65</accession>
<comment type="caution">
    <text evidence="9">The sequence shown here is derived from an EMBL/GenBank/DDBJ whole genome shotgun (WGS) entry which is preliminary data.</text>
</comment>
<evidence type="ECO:0000313" key="10">
    <source>
        <dbReference type="Proteomes" id="UP000249522"/>
    </source>
</evidence>
<evidence type="ECO:0000259" key="8">
    <source>
        <dbReference type="Pfam" id="PF00881"/>
    </source>
</evidence>
<dbReference type="InterPro" id="IPR026021">
    <property type="entry name" value="YdjA-like"/>
</dbReference>
<organism evidence="9 10">
    <name type="scientific">Paenibacillus sambharensis</name>
    <dbReference type="NCBI Taxonomy" id="1803190"/>
    <lineage>
        <taxon>Bacteria</taxon>
        <taxon>Bacillati</taxon>
        <taxon>Bacillota</taxon>
        <taxon>Bacilli</taxon>
        <taxon>Bacillales</taxon>
        <taxon>Paenibacillaceae</taxon>
        <taxon>Paenibacillus</taxon>
    </lineage>
</organism>
<evidence type="ECO:0000256" key="4">
    <source>
        <dbReference type="ARBA" id="ARBA00022643"/>
    </source>
</evidence>
<reference evidence="9 10" key="1">
    <citation type="submission" date="2018-06" db="EMBL/GenBank/DDBJ databases">
        <title>Paenibacillus imtechensis sp. nov.</title>
        <authorList>
            <person name="Pinnaka A.K."/>
            <person name="Singh H."/>
            <person name="Kaur M."/>
        </authorList>
    </citation>
    <scope>NUCLEOTIDE SEQUENCE [LARGE SCALE GENOMIC DNA]</scope>
    <source>
        <strain evidence="9 10">SMB1</strain>
    </source>
</reference>
<dbReference type="CDD" id="cd02135">
    <property type="entry name" value="YdjA-like"/>
    <property type="match status" value="1"/>
</dbReference>
<keyword evidence="7" id="KW-0520">NAD</keyword>
<comment type="cofactor">
    <cofactor evidence="1">
        <name>FMN</name>
        <dbReference type="ChEBI" id="CHEBI:58210"/>
    </cofactor>
</comment>
<dbReference type="AlphaFoldDB" id="A0A2W1LB65"/>
<dbReference type="PANTHER" id="PTHR43821:SF1">
    <property type="entry name" value="NAD(P)H NITROREDUCTASE YDJA-RELATED"/>
    <property type="match status" value="1"/>
</dbReference>
<evidence type="ECO:0000256" key="3">
    <source>
        <dbReference type="ARBA" id="ARBA00022630"/>
    </source>
</evidence>
<dbReference type="InterPro" id="IPR029479">
    <property type="entry name" value="Nitroreductase"/>
</dbReference>
<comment type="similarity">
    <text evidence="2">Belongs to the nitroreductase family.</text>
</comment>
<sequence>MISEAIRQRRAVRQFDGRPVEKQKIEALLETAVWAPNDRLREPWHFYVIQGEAKKRYEAAAEKFLKERFPAKPKLVEESLKVLYTIPALIIVTADTLPDDADSTEDNIYAACCAAYNIWLSAAEQGLGCVWRTRGIGLVRDERLRKLLDCPENRKIIGTLCIGYAAEEPPVTKRTAAAEKTTWLD</sequence>
<dbReference type="EMBL" id="QKRB01000042">
    <property type="protein sequence ID" value="PZD96143.1"/>
    <property type="molecule type" value="Genomic_DNA"/>
</dbReference>
<protein>
    <submittedName>
        <fullName evidence="9">Nitroreductase</fullName>
    </submittedName>
</protein>
<dbReference type="SUPFAM" id="SSF55469">
    <property type="entry name" value="FMN-dependent nitroreductase-like"/>
    <property type="match status" value="1"/>
</dbReference>
<keyword evidence="5" id="KW-0521">NADP</keyword>
<dbReference type="Pfam" id="PF00881">
    <property type="entry name" value="Nitroreductase"/>
    <property type="match status" value="1"/>
</dbReference>
<dbReference type="GO" id="GO:0016491">
    <property type="term" value="F:oxidoreductase activity"/>
    <property type="evidence" value="ECO:0007669"/>
    <property type="project" value="UniProtKB-KW"/>
</dbReference>
<keyword evidence="6" id="KW-0560">Oxidoreductase</keyword>